<evidence type="ECO:0000313" key="2">
    <source>
        <dbReference type="Proteomes" id="UP001432062"/>
    </source>
</evidence>
<keyword evidence="2" id="KW-1185">Reference proteome</keyword>
<dbReference type="RefSeq" id="WP_329409078.1">
    <property type="nucleotide sequence ID" value="NZ_CP109441.1"/>
</dbReference>
<dbReference type="Proteomes" id="UP001432062">
    <property type="component" value="Chromosome"/>
</dbReference>
<reference evidence="1" key="1">
    <citation type="submission" date="2022-10" db="EMBL/GenBank/DDBJ databases">
        <title>The complete genomes of actinobacterial strains from the NBC collection.</title>
        <authorList>
            <person name="Joergensen T.S."/>
            <person name="Alvarez Arevalo M."/>
            <person name="Sterndorff E.B."/>
            <person name="Faurdal D."/>
            <person name="Vuksanovic O."/>
            <person name="Mourched A.-S."/>
            <person name="Charusanti P."/>
            <person name="Shaw S."/>
            <person name="Blin K."/>
            <person name="Weber T."/>
        </authorList>
    </citation>
    <scope>NUCLEOTIDE SEQUENCE</scope>
    <source>
        <strain evidence="1">NBC_01482</strain>
    </source>
</reference>
<gene>
    <name evidence="1" type="ORF">OG563_42270</name>
</gene>
<name>A0ABZ1YUM9_9NOCA</name>
<sequence length="45" mass="4711">MARAAQISVRSAGLAALESECHMVEAVFGVVDVAVARQLESPLEV</sequence>
<evidence type="ECO:0000313" key="1">
    <source>
        <dbReference type="EMBL" id="WUV45650.1"/>
    </source>
</evidence>
<proteinExistence type="predicted"/>
<dbReference type="EMBL" id="CP109441">
    <property type="protein sequence ID" value="WUV45650.1"/>
    <property type="molecule type" value="Genomic_DNA"/>
</dbReference>
<accession>A0ABZ1YUM9</accession>
<protein>
    <submittedName>
        <fullName evidence="1">Uncharacterized protein</fullName>
    </submittedName>
</protein>
<organism evidence="1 2">
    <name type="scientific">Nocardia vinacea</name>
    <dbReference type="NCBI Taxonomy" id="96468"/>
    <lineage>
        <taxon>Bacteria</taxon>
        <taxon>Bacillati</taxon>
        <taxon>Actinomycetota</taxon>
        <taxon>Actinomycetes</taxon>
        <taxon>Mycobacteriales</taxon>
        <taxon>Nocardiaceae</taxon>
        <taxon>Nocardia</taxon>
    </lineage>
</organism>